<dbReference type="EMBL" id="CP049916">
    <property type="protein sequence ID" value="QIO08141.1"/>
    <property type="molecule type" value="Genomic_DNA"/>
</dbReference>
<dbReference type="RefSeq" id="WP_166322605.1">
    <property type="nucleotide sequence ID" value="NZ_CP049916.1"/>
</dbReference>
<accession>A0A6G8S1Y0</accession>
<protein>
    <recommendedName>
        <fullName evidence="6">JAB domain-containing protein</fullName>
    </recommendedName>
</protein>
<evidence type="ECO:0000313" key="7">
    <source>
        <dbReference type="EMBL" id="QIO08141.1"/>
    </source>
</evidence>
<dbReference type="GO" id="GO:0046872">
    <property type="term" value="F:metal ion binding"/>
    <property type="evidence" value="ECO:0007669"/>
    <property type="project" value="UniProtKB-KW"/>
</dbReference>
<name>A0A6G8S1Y0_9GAMM</name>
<evidence type="ECO:0000256" key="2">
    <source>
        <dbReference type="ARBA" id="ARBA00022723"/>
    </source>
</evidence>
<dbReference type="InterPro" id="IPR028090">
    <property type="entry name" value="JAB_dom_prok"/>
</dbReference>
<keyword evidence="1" id="KW-0645">Protease</keyword>
<sequence>MNDQLTVHVSDATVHINKDIIEIWEQYRQISSEAKEACGILIGHQIQGTQVFQLEFVTTPQELDIRTRYNFVMKDPFHQKFLDKKYKESNGTSVYLGTWHSHPQNIPIQSSIDEEDWKHCIARNVDRNLFFIIVGVQEIKIFRFKKNLLNTASVIRF</sequence>
<evidence type="ECO:0000313" key="8">
    <source>
        <dbReference type="Proteomes" id="UP000501939"/>
    </source>
</evidence>
<dbReference type="Gene3D" id="3.40.140.10">
    <property type="entry name" value="Cytidine Deaminase, domain 2"/>
    <property type="match status" value="1"/>
</dbReference>
<evidence type="ECO:0000256" key="3">
    <source>
        <dbReference type="ARBA" id="ARBA00022801"/>
    </source>
</evidence>
<gene>
    <name evidence="7" type="ORF">G8D99_03280</name>
</gene>
<evidence type="ECO:0000256" key="1">
    <source>
        <dbReference type="ARBA" id="ARBA00022670"/>
    </source>
</evidence>
<keyword evidence="5" id="KW-0482">Metalloprotease</keyword>
<organism evidence="7 8">
    <name type="scientific">Acinetobacter lanii</name>
    <dbReference type="NCBI Taxonomy" id="2715163"/>
    <lineage>
        <taxon>Bacteria</taxon>
        <taxon>Pseudomonadati</taxon>
        <taxon>Pseudomonadota</taxon>
        <taxon>Gammaproteobacteria</taxon>
        <taxon>Moraxellales</taxon>
        <taxon>Moraxellaceae</taxon>
        <taxon>Acinetobacter</taxon>
    </lineage>
</organism>
<evidence type="ECO:0000259" key="6">
    <source>
        <dbReference type="Pfam" id="PF14464"/>
    </source>
</evidence>
<dbReference type="GO" id="GO:0006508">
    <property type="term" value="P:proteolysis"/>
    <property type="evidence" value="ECO:0007669"/>
    <property type="project" value="UniProtKB-KW"/>
</dbReference>
<keyword evidence="3" id="KW-0378">Hydrolase</keyword>
<proteinExistence type="predicted"/>
<keyword evidence="2" id="KW-0479">Metal-binding</keyword>
<reference evidence="7 8" key="1">
    <citation type="submission" date="2020-03" db="EMBL/GenBank/DDBJ databases">
        <authorList>
            <person name="Zhu W."/>
        </authorList>
    </citation>
    <scope>NUCLEOTIDE SEQUENCE [LARGE SCALE GENOMIC DNA]</scope>
    <source>
        <strain evidence="7 8">185</strain>
    </source>
</reference>
<dbReference type="Pfam" id="PF14464">
    <property type="entry name" value="Prok-JAB"/>
    <property type="match status" value="1"/>
</dbReference>
<dbReference type="KEGG" id="alj:G8D99_03280"/>
<dbReference type="AlphaFoldDB" id="A0A6G8S1Y0"/>
<keyword evidence="4" id="KW-0862">Zinc</keyword>
<evidence type="ECO:0000256" key="5">
    <source>
        <dbReference type="ARBA" id="ARBA00023049"/>
    </source>
</evidence>
<keyword evidence="8" id="KW-1185">Reference proteome</keyword>
<dbReference type="SUPFAM" id="SSF102712">
    <property type="entry name" value="JAB1/MPN domain"/>
    <property type="match status" value="1"/>
</dbReference>
<dbReference type="GO" id="GO:0008237">
    <property type="term" value="F:metallopeptidase activity"/>
    <property type="evidence" value="ECO:0007669"/>
    <property type="project" value="UniProtKB-KW"/>
</dbReference>
<feature type="domain" description="JAB" evidence="6">
    <location>
        <begin position="33"/>
        <end position="142"/>
    </location>
</feature>
<dbReference type="Proteomes" id="UP000501939">
    <property type="component" value="Chromosome"/>
</dbReference>
<evidence type="ECO:0000256" key="4">
    <source>
        <dbReference type="ARBA" id="ARBA00022833"/>
    </source>
</evidence>